<feature type="chain" id="PRO_5013172259" description="Protease 3" evidence="15">
    <location>
        <begin position="29"/>
        <end position="943"/>
    </location>
</feature>
<evidence type="ECO:0000256" key="4">
    <source>
        <dbReference type="ARBA" id="ARBA00012449"/>
    </source>
</evidence>
<comment type="caution">
    <text evidence="20">The sequence shown here is derived from an EMBL/GenBank/DDBJ whole genome shotgun (WGS) entry which is preliminary data.</text>
</comment>
<dbReference type="InterPro" id="IPR001431">
    <property type="entry name" value="Pept_M16_Zn_BS"/>
</dbReference>
<evidence type="ECO:0000259" key="18">
    <source>
        <dbReference type="Pfam" id="PF16187"/>
    </source>
</evidence>
<evidence type="ECO:0000256" key="13">
    <source>
        <dbReference type="ARBA" id="ARBA00033450"/>
    </source>
</evidence>
<evidence type="ECO:0000313" key="20">
    <source>
        <dbReference type="EMBL" id="PAV27479.1"/>
    </source>
</evidence>
<dbReference type="FunFam" id="3.30.830.10:FF:000012">
    <property type="entry name" value="Protease 3"/>
    <property type="match status" value="1"/>
</dbReference>
<evidence type="ECO:0000256" key="15">
    <source>
        <dbReference type="SAM" id="SignalP"/>
    </source>
</evidence>
<proteinExistence type="inferred from homology"/>
<evidence type="ECO:0000256" key="6">
    <source>
        <dbReference type="ARBA" id="ARBA00022670"/>
    </source>
</evidence>
<sequence length="943" mass="105490">MRDPSLRFRLFPLVAVLCLGLAISQAVGATTPIKSPNDDNRYRALTLENGLDVLLISDPDTDKAAAALDIEVGSGDDPVDRAGLAHFLEHMLFLGTEKYPDPGEYQQFISSHGGSHNAFTAFQDTNYFFDIQPDSLEPALDRFAQQFTAPLFNNDLVEREKKAVHSEYSSGLKSDSRRFQSARKAVTNPAHAFSQFAVGNKKTLVSNEETNLRDELIEFWENHYSANLMTLVVYGQQSLDELAAMVRPRFSTIKNRELTKARHDAPLFEPGTLPAELTVQAEKEVRRLTLAFPMPSLEAEYADKPASYIANLLGHEGPGSLLNVLREANLAESLSAGLGQDLGAETTFEITIGLTPQGVQRRQRIVDLTFDAIRQIRQSGIQERYFRELKQLNEISFRFRDKPDPRQQVTHLAMRLHDVAAEDVLQAPWMQEQYTPEKYRHVLSHLTPDNILIAVLSPTALPDDTTTTQWYRTPYQFTTLEPGDVTGQASQALASQLALPAPNPFIPEDLSLVDGATMDHPEPLTTDGPTTLWYARDTSFDVPRASVYLSLRSPLVRNTARNAVLTDLLVENIQDRINAYAYPARLAGLDYSVYSHLRGITIRVGGYNDKLHVLLRRILSNLASPSVQEDRFEVNRKALIDSLRNQRRQKPVQQASRAMQEALIDGVWSIQSRLEAAQSLTADDLRSYASEYLRRLDPVILAHGNISKAAALNLHGQARALLLGDSERVDVPRGGIHALPKGLSNVSLNVGHPDVGYALYLQGQSTAYPVRARYRVLAQMVGSPFYQSLRTDQQLGYIVSASSWEILETPGLGMLIQSPSATPEAIDQAVNEFLSAFTSTLVGFSEKDVTREKNAVISRLREKDRQLSERSERYWREIDRGETGFDSREQLIDAVRSVEKSELLSAWKETIQPRKRALRVKAAKKLETDRSVIEALQDAPFVY</sequence>
<comment type="cofactor">
    <cofactor evidence="1">
        <name>Zn(2+)</name>
        <dbReference type="ChEBI" id="CHEBI:29105"/>
    </cofactor>
</comment>
<evidence type="ECO:0000256" key="7">
    <source>
        <dbReference type="ARBA" id="ARBA00022723"/>
    </source>
</evidence>
<keyword evidence="10" id="KW-0482">Metalloprotease</keyword>
<keyword evidence="15" id="KW-0732">Signal</keyword>
<dbReference type="Pfam" id="PF05193">
    <property type="entry name" value="Peptidase_M16_C"/>
    <property type="match status" value="1"/>
</dbReference>
<evidence type="ECO:0000256" key="14">
    <source>
        <dbReference type="RuleBase" id="RU004447"/>
    </source>
</evidence>
<evidence type="ECO:0000256" key="3">
    <source>
        <dbReference type="ARBA" id="ARBA00007261"/>
    </source>
</evidence>
<evidence type="ECO:0000256" key="10">
    <source>
        <dbReference type="ARBA" id="ARBA00023049"/>
    </source>
</evidence>
<evidence type="ECO:0000259" key="16">
    <source>
        <dbReference type="Pfam" id="PF00675"/>
    </source>
</evidence>
<organism evidence="20 21">
    <name type="scientific">Tamilnaduibacter salinus</name>
    <dbReference type="NCBI Taxonomy" id="1484056"/>
    <lineage>
        <taxon>Bacteria</taxon>
        <taxon>Pseudomonadati</taxon>
        <taxon>Pseudomonadota</taxon>
        <taxon>Gammaproteobacteria</taxon>
        <taxon>Pseudomonadales</taxon>
        <taxon>Marinobacteraceae</taxon>
        <taxon>Tamilnaduibacter</taxon>
    </lineage>
</organism>
<dbReference type="Pfam" id="PF00675">
    <property type="entry name" value="Peptidase_M16"/>
    <property type="match status" value="1"/>
</dbReference>
<gene>
    <name evidence="20" type="ORF">CF392_00380</name>
</gene>
<dbReference type="InterPro" id="IPR050626">
    <property type="entry name" value="Peptidase_M16"/>
</dbReference>
<dbReference type="SUPFAM" id="SSF63411">
    <property type="entry name" value="LuxS/MPP-like metallohydrolase"/>
    <property type="match status" value="4"/>
</dbReference>
<evidence type="ECO:0000313" key="21">
    <source>
        <dbReference type="Proteomes" id="UP000218332"/>
    </source>
</evidence>
<dbReference type="GO" id="GO:0005737">
    <property type="term" value="C:cytoplasm"/>
    <property type="evidence" value="ECO:0007669"/>
    <property type="project" value="UniProtKB-ARBA"/>
</dbReference>
<dbReference type="Pfam" id="PF16187">
    <property type="entry name" value="Peptidase_M16_M"/>
    <property type="match status" value="1"/>
</dbReference>
<dbReference type="PANTHER" id="PTHR43690:SF18">
    <property type="entry name" value="INSULIN-DEGRADING ENZYME-RELATED"/>
    <property type="match status" value="1"/>
</dbReference>
<feature type="domain" description="Peptidase M16 middle/third" evidence="18">
    <location>
        <begin position="397"/>
        <end position="676"/>
    </location>
</feature>
<keyword evidence="9" id="KW-0862">Zinc</keyword>
<feature type="domain" description="Peptidase M16 C-terminal" evidence="17">
    <location>
        <begin position="213"/>
        <end position="391"/>
    </location>
</feature>
<reference evidence="20 21" key="1">
    <citation type="submission" date="2017-07" db="EMBL/GenBank/DDBJ databases">
        <title>Tamlnaduibacter salinus (Mi-7) genome sequencing.</title>
        <authorList>
            <person name="Verma A."/>
            <person name="Krishnamurthi S."/>
        </authorList>
    </citation>
    <scope>NUCLEOTIDE SEQUENCE [LARGE SCALE GENOMIC DNA]</scope>
    <source>
        <strain evidence="20 21">Mi-7</strain>
    </source>
</reference>
<keyword evidence="8" id="KW-0378">Hydrolase</keyword>
<evidence type="ECO:0000256" key="1">
    <source>
        <dbReference type="ARBA" id="ARBA00001947"/>
    </source>
</evidence>
<dbReference type="InterPro" id="IPR011765">
    <property type="entry name" value="Pept_M16_N"/>
</dbReference>
<keyword evidence="21" id="KW-1185">Reference proteome</keyword>
<dbReference type="InterPro" id="IPR054734">
    <property type="entry name" value="PqqF-like_C_4"/>
</dbReference>
<evidence type="ECO:0000256" key="8">
    <source>
        <dbReference type="ARBA" id="ARBA00022801"/>
    </source>
</evidence>
<name>A0A2A2I6W1_9GAMM</name>
<feature type="domain" description="Peptidase M16 N-terminal" evidence="16">
    <location>
        <begin position="53"/>
        <end position="173"/>
    </location>
</feature>
<evidence type="ECO:0000256" key="11">
    <source>
        <dbReference type="ARBA" id="ARBA00029597"/>
    </source>
</evidence>
<keyword evidence="7" id="KW-0479">Metal-binding</keyword>
<evidence type="ECO:0000256" key="12">
    <source>
        <dbReference type="ARBA" id="ARBA00031184"/>
    </source>
</evidence>
<dbReference type="PANTHER" id="PTHR43690">
    <property type="entry name" value="NARDILYSIN"/>
    <property type="match status" value="1"/>
</dbReference>
<dbReference type="InterPro" id="IPR011249">
    <property type="entry name" value="Metalloenz_LuxS/M16"/>
</dbReference>
<feature type="domain" description="Coenzyme PQQ synthesis protein F-like C-terminal lobe" evidence="19">
    <location>
        <begin position="776"/>
        <end position="875"/>
    </location>
</feature>
<dbReference type="Gene3D" id="3.30.830.10">
    <property type="entry name" value="Metalloenzyme, LuxS/M16 peptidase-like"/>
    <property type="match status" value="4"/>
</dbReference>
<evidence type="ECO:0000259" key="19">
    <source>
        <dbReference type="Pfam" id="PF22456"/>
    </source>
</evidence>
<dbReference type="GO" id="GO:0006508">
    <property type="term" value="P:proteolysis"/>
    <property type="evidence" value="ECO:0007669"/>
    <property type="project" value="UniProtKB-KW"/>
</dbReference>
<dbReference type="PROSITE" id="PS00143">
    <property type="entry name" value="INSULINASE"/>
    <property type="match status" value="1"/>
</dbReference>
<dbReference type="Proteomes" id="UP000218332">
    <property type="component" value="Unassembled WGS sequence"/>
</dbReference>
<accession>A0A2A2I6W1</accession>
<evidence type="ECO:0000256" key="2">
    <source>
        <dbReference type="ARBA" id="ARBA00002184"/>
    </source>
</evidence>
<dbReference type="EC" id="3.4.24.55" evidence="4"/>
<dbReference type="GO" id="GO:0046872">
    <property type="term" value="F:metal ion binding"/>
    <property type="evidence" value="ECO:0007669"/>
    <property type="project" value="UniProtKB-KW"/>
</dbReference>
<keyword evidence="6" id="KW-0645">Protease</keyword>
<comment type="function">
    <text evidence="2">Endopeptidase that degrades small peptides of less than 7 kDa, such as glucagon and insulin.</text>
</comment>
<dbReference type="AlphaFoldDB" id="A0A2A2I6W1"/>
<dbReference type="InterPro" id="IPR032632">
    <property type="entry name" value="Peptidase_M16_M"/>
</dbReference>
<dbReference type="EMBL" id="NMPM01000004">
    <property type="protein sequence ID" value="PAV27479.1"/>
    <property type="molecule type" value="Genomic_DNA"/>
</dbReference>
<evidence type="ECO:0000259" key="17">
    <source>
        <dbReference type="Pfam" id="PF05193"/>
    </source>
</evidence>
<evidence type="ECO:0000256" key="9">
    <source>
        <dbReference type="ARBA" id="ARBA00022833"/>
    </source>
</evidence>
<dbReference type="GO" id="GO:0004222">
    <property type="term" value="F:metalloendopeptidase activity"/>
    <property type="evidence" value="ECO:0007669"/>
    <property type="project" value="UniProtKB-EC"/>
</dbReference>
<comment type="similarity">
    <text evidence="3 14">Belongs to the peptidase M16 family.</text>
</comment>
<dbReference type="Pfam" id="PF22456">
    <property type="entry name" value="PqqF-like_C_4"/>
    <property type="match status" value="1"/>
</dbReference>
<protein>
    <recommendedName>
        <fullName evidence="5">Protease 3</fullName>
        <ecNumber evidence="4">3.4.24.55</ecNumber>
    </recommendedName>
    <alternativeName>
        <fullName evidence="13">Pitrilysin</fullName>
    </alternativeName>
    <alternativeName>
        <fullName evidence="12">Protease III</fullName>
    </alternativeName>
    <alternativeName>
        <fullName evidence="11">Protease pi</fullName>
    </alternativeName>
</protein>
<dbReference type="InterPro" id="IPR007863">
    <property type="entry name" value="Peptidase_M16_C"/>
</dbReference>
<feature type="signal peptide" evidence="15">
    <location>
        <begin position="1"/>
        <end position="28"/>
    </location>
</feature>
<dbReference type="FunFam" id="3.30.830.10:FF:000005">
    <property type="entry name" value="nardilysin isoform X1"/>
    <property type="match status" value="1"/>
</dbReference>
<evidence type="ECO:0000256" key="5">
    <source>
        <dbReference type="ARBA" id="ARBA00017565"/>
    </source>
</evidence>